<dbReference type="Gene3D" id="4.10.220.110">
    <property type="match status" value="1"/>
</dbReference>
<dbReference type="NCBIfam" id="TIGR01646">
    <property type="entry name" value="vgr_GE"/>
    <property type="match status" value="1"/>
</dbReference>
<keyword evidence="7" id="KW-1185">Reference proteome</keyword>
<dbReference type="Pfam" id="PF05954">
    <property type="entry name" value="Phage_GPD"/>
    <property type="match status" value="1"/>
</dbReference>
<feature type="domain" description="Gp5/Type VI secretion system Vgr C-terminal trimerisation" evidence="5">
    <location>
        <begin position="483"/>
        <end position="586"/>
    </location>
</feature>
<dbReference type="Pfam" id="PF04717">
    <property type="entry name" value="Phage_base_V"/>
    <property type="match status" value="1"/>
</dbReference>
<dbReference type="Proteomes" id="UP000002069">
    <property type="component" value="Chromosome"/>
</dbReference>
<dbReference type="Gene3D" id="2.40.50.230">
    <property type="entry name" value="Gp5 N-terminal domain"/>
    <property type="match status" value="1"/>
</dbReference>
<evidence type="ECO:0000259" key="5">
    <source>
        <dbReference type="Pfam" id="PF22178"/>
    </source>
</evidence>
<dbReference type="SUPFAM" id="SSF69349">
    <property type="entry name" value="Phage fibre proteins"/>
    <property type="match status" value="1"/>
</dbReference>
<accession>C9Y438</accession>
<dbReference type="InterPro" id="IPR017847">
    <property type="entry name" value="T6SS_RhsGE_Vgr_subset"/>
</dbReference>
<dbReference type="HOGENOM" id="CLU_004121_7_3_6"/>
<evidence type="ECO:0000256" key="3">
    <source>
        <dbReference type="ARBA" id="ARBA00022525"/>
    </source>
</evidence>
<dbReference type="InterPro" id="IPR006531">
    <property type="entry name" value="Gp5/Vgr_OB"/>
</dbReference>
<evidence type="ECO:0000313" key="7">
    <source>
        <dbReference type="Proteomes" id="UP000002069"/>
    </source>
</evidence>
<dbReference type="InterPro" id="IPR054030">
    <property type="entry name" value="Gp5_Vgr_C"/>
</dbReference>
<dbReference type="InterPro" id="IPR037026">
    <property type="entry name" value="Vgr_OB-fold_dom_sf"/>
</dbReference>
<dbReference type="KEGG" id="ctu:CTU_00910"/>
<dbReference type="InterPro" id="IPR050708">
    <property type="entry name" value="T6SS_VgrG/RHS"/>
</dbReference>
<protein>
    <submittedName>
        <fullName evidence="6">Uncharacterized protein</fullName>
    </submittedName>
</protein>
<dbReference type="InterPro" id="IPR006533">
    <property type="entry name" value="T6SS_Vgr_RhsGE"/>
</dbReference>
<evidence type="ECO:0000259" key="4">
    <source>
        <dbReference type="Pfam" id="PF04717"/>
    </source>
</evidence>
<reference evidence="7" key="2">
    <citation type="journal article" date="2011" name="J. Bacteriol.">
        <title>Complete genome sequence of Cronobacter turicensis LMG 23827, a food-borne pathogen causing deaths in neonates.</title>
        <authorList>
            <person name="Stephan R."/>
            <person name="Lehner A."/>
            <person name="Tischler P."/>
            <person name="Rattei T."/>
        </authorList>
    </citation>
    <scope>NUCLEOTIDE SEQUENCE [LARGE SCALE GENOMIC DNA]</scope>
    <source>
        <strain evidence="7">DSM 18703 / CCUG 55852 / LMG 23827 / z3032</strain>
    </source>
</reference>
<gene>
    <name evidence="6" type="ordered locus">Ctu_00910</name>
</gene>
<dbReference type="AlphaFoldDB" id="C9Y438"/>
<dbReference type="NCBIfam" id="TIGR03361">
    <property type="entry name" value="VI_Rhs_Vgr"/>
    <property type="match status" value="1"/>
</dbReference>
<reference evidence="6 7" key="1">
    <citation type="journal article" date="2010" name="J. Bacteriol.">
        <title>Complete Genome Sequence of Cronobacter turicensis LMG 23827, a foodborne pathogen causing deaths in neonates.</title>
        <authorList>
            <person name="Stephan R."/>
            <person name="Lehner A."/>
            <person name="Tischler P."/>
            <person name="Rattei T."/>
        </authorList>
    </citation>
    <scope>NUCLEOTIDE SEQUENCE [LARGE SCALE GENOMIC DNA]</scope>
    <source>
        <strain evidence="7">DSM 18703 / CCUG 55852 / LMG 23827 / z3032</strain>
    </source>
</reference>
<comment type="subcellular location">
    <subcellularLocation>
        <location evidence="1">Secreted</location>
    </subcellularLocation>
</comment>
<keyword evidence="3" id="KW-0964">Secreted</keyword>
<dbReference type="PANTHER" id="PTHR32305">
    <property type="match status" value="1"/>
</dbReference>
<dbReference type="Gene3D" id="2.30.110.50">
    <property type="match status" value="1"/>
</dbReference>
<evidence type="ECO:0000313" key="6">
    <source>
        <dbReference type="EMBL" id="CBA26772.1"/>
    </source>
</evidence>
<dbReference type="SUPFAM" id="SSF69255">
    <property type="entry name" value="gp5 N-terminal domain-like"/>
    <property type="match status" value="1"/>
</dbReference>
<evidence type="ECO:0000256" key="2">
    <source>
        <dbReference type="ARBA" id="ARBA00005558"/>
    </source>
</evidence>
<dbReference type="SUPFAM" id="SSF69279">
    <property type="entry name" value="Phage tail proteins"/>
    <property type="match status" value="2"/>
</dbReference>
<proteinExistence type="inferred from homology"/>
<dbReference type="PATRIC" id="fig|693216.3.peg.89"/>
<organism evidence="6 7">
    <name type="scientific">Cronobacter turicensis (strain DSM 18703 / CCUG 55852 / LMG 23827 / z3032)</name>
    <dbReference type="NCBI Taxonomy" id="693216"/>
    <lineage>
        <taxon>Bacteria</taxon>
        <taxon>Pseudomonadati</taxon>
        <taxon>Pseudomonadota</taxon>
        <taxon>Gammaproteobacteria</taxon>
        <taxon>Enterobacterales</taxon>
        <taxon>Enterobacteriaceae</taxon>
        <taxon>Cronobacter</taxon>
    </lineage>
</organism>
<comment type="similarity">
    <text evidence="2">Belongs to the VgrG protein family.</text>
</comment>
<dbReference type="Gene3D" id="3.55.50.10">
    <property type="entry name" value="Baseplate protein-like domains"/>
    <property type="match status" value="1"/>
</dbReference>
<sequence>MLCRYTRNRIRHYGMKTMLNRITVQLPVEGLLFWKLSGREALSEPFMFTLTLLGTDARADRSALLGQPVTVTIPTQALMTPRYLNGKVTRVAVTAVELSGTRYAAYELTVEPDLWPMHRDRNLRIFQGQTVPQIVKTLLGESRVNMEERLSGSYRVWEYCVQYQESSLDFISRLLELEGITYHFRHEQDRHTLILTDAPGQYEPFPGYETIPYHVTPSGGSTDEEGISQWALEDSVTPGIYSLDDYDFRKPNAWLFQARQNPLSPQPGSIDVYDWPGRFVEHGHGEFYARIRQERWQVEHRQTQGSGTALGIAPGHTFVLRNAPFFGDNGEYLTTVAHYRFEENRYASGPDSNTLHEIRFEVIPADVPYRPSQKTPWPRTYGPQTAKVVGPQGESIWTDKYGRVKVKFHWDRLGKGDDTSSSWVRVSSAWAGQGFGGVQIPRVGDEVVVDFINGDPDRPLITGRVYNEASMPPWALPAAATQMGFLSRSKDGSPDNANALRFEDKAGEEQVWLQAERNLDTKVKNDESHTVHGARSHYVRKNELHRVEENQIQAVKGGTEILTGKGKLDAVVEQYVLASGTKLRLVCGESAIELNANGKINLIGKDFNFFVEGDGYITTGGKLHLNTAGTQPGTTAPGSGHKENIKTAVEQHFTPQKSVKNATPALATAPAKTSIKPAPALKSSPPLKGDYVYKNDPSDSQIMPFSEDVVKEINKSPTLQTQMKALKSQGWSILPGPKGGGCYTDVANKFIVMDPEYMETPTDTVQTLAHEAGHALYPVAEDYSSRENFINSQLMDEGGATLNNIKVQREILANGGIDIDIAGSEENLAAYNSIYDKMDRGDLSRTSAAQAIGKIYGKGEIASGGDVNYADKYGAFYDSKMGK</sequence>
<name>C9Y438_CROTZ</name>
<feature type="domain" description="Gp5/Type VI secretion system Vgr protein OB-fold" evidence="4">
    <location>
        <begin position="399"/>
        <end position="466"/>
    </location>
</feature>
<evidence type="ECO:0000256" key="1">
    <source>
        <dbReference type="ARBA" id="ARBA00004613"/>
    </source>
</evidence>
<dbReference type="PANTHER" id="PTHR32305:SF15">
    <property type="entry name" value="PROTEIN RHSA-RELATED"/>
    <property type="match status" value="1"/>
</dbReference>
<dbReference type="Pfam" id="PF22178">
    <property type="entry name" value="Gp5_trimer_C"/>
    <property type="match status" value="1"/>
</dbReference>
<dbReference type="EMBL" id="FN543093">
    <property type="protein sequence ID" value="CBA26772.1"/>
    <property type="molecule type" value="Genomic_DNA"/>
</dbReference>
<dbReference type="GO" id="GO:0005576">
    <property type="term" value="C:extracellular region"/>
    <property type="evidence" value="ECO:0007669"/>
    <property type="project" value="UniProtKB-SubCell"/>
</dbReference>